<keyword evidence="2" id="KW-0479">Metal-binding</keyword>
<dbReference type="InterPro" id="IPR016177">
    <property type="entry name" value="DNA-bd_dom_sf"/>
</dbReference>
<dbReference type="Gene3D" id="3.30.890.10">
    <property type="entry name" value="Methyl-cpg-binding Protein 2, Chain A"/>
    <property type="match status" value="1"/>
</dbReference>
<organism evidence="12 13">
    <name type="scientific">Erythroxylum novogranatense</name>
    <dbReference type="NCBI Taxonomy" id="1862640"/>
    <lineage>
        <taxon>Eukaryota</taxon>
        <taxon>Viridiplantae</taxon>
        <taxon>Streptophyta</taxon>
        <taxon>Embryophyta</taxon>
        <taxon>Tracheophyta</taxon>
        <taxon>Spermatophyta</taxon>
        <taxon>Magnoliopsida</taxon>
        <taxon>eudicotyledons</taxon>
        <taxon>Gunneridae</taxon>
        <taxon>Pentapetalae</taxon>
        <taxon>rosids</taxon>
        <taxon>fabids</taxon>
        <taxon>Malpighiales</taxon>
        <taxon>Erythroxylaceae</taxon>
        <taxon>Erythroxylum</taxon>
    </lineage>
</organism>
<keyword evidence="7" id="KW-0804">Transcription</keyword>
<evidence type="ECO:0000313" key="12">
    <source>
        <dbReference type="EMBL" id="KAJ8767835.1"/>
    </source>
</evidence>
<dbReference type="Gene3D" id="3.30.40.100">
    <property type="match status" value="1"/>
</dbReference>
<dbReference type="PANTHER" id="PTHR12396">
    <property type="entry name" value="METHYL-CPG BINDING PROTEIN, MBD"/>
    <property type="match status" value="1"/>
</dbReference>
<dbReference type="SUPFAM" id="SSF54171">
    <property type="entry name" value="DNA-binding domain"/>
    <property type="match status" value="1"/>
</dbReference>
<protein>
    <submittedName>
        <fullName evidence="12">Uncharacterized protein</fullName>
    </submittedName>
</protein>
<feature type="compositionally biased region" description="Low complexity" evidence="9">
    <location>
        <begin position="1"/>
        <end position="10"/>
    </location>
</feature>
<dbReference type="GO" id="GO:0008270">
    <property type="term" value="F:zinc ion binding"/>
    <property type="evidence" value="ECO:0007669"/>
    <property type="project" value="UniProtKB-KW"/>
</dbReference>
<comment type="caution">
    <text evidence="12">The sequence shown here is derived from an EMBL/GenBank/DDBJ whole genome shotgun (WGS) entry which is preliminary data.</text>
</comment>
<evidence type="ECO:0000256" key="5">
    <source>
        <dbReference type="ARBA" id="ARBA00023015"/>
    </source>
</evidence>
<proteinExistence type="predicted"/>
<evidence type="ECO:0000256" key="9">
    <source>
        <dbReference type="SAM" id="MobiDB-lite"/>
    </source>
</evidence>
<keyword evidence="13" id="KW-1185">Reference proteome</keyword>
<dbReference type="InterPro" id="IPR001739">
    <property type="entry name" value="Methyl_CpG_DNA-bd"/>
</dbReference>
<evidence type="ECO:0000256" key="1">
    <source>
        <dbReference type="ARBA" id="ARBA00004123"/>
    </source>
</evidence>
<feature type="domain" description="MBD" evidence="10">
    <location>
        <begin position="165"/>
        <end position="239"/>
    </location>
</feature>
<sequence>MQSSSSAASSMGKKQPTDSKCHLPSTLQEPVDISSLSGHNDCSGTEHMTCQCTENTCRELVLYDPVNKNGAVEIEPFPRPLHFQPPVLARHQTSRRRRSFPPVGTFTVQCANCFKWRIIPTKEKYEELREHILEQPFYCEIAREWRPDISCDDPTDLSQDGSRIWAIDKPNIAQPPSGWQRLLRIRGDRSSKFADVYYVAPSGKRLRSMIEIQNYLMEHPEYLEDVGTMSRFSFQIPKPLQERYVRKRQARKRTSFQSTRVLQPNEVSAVTWTDPGNGAGPQLGCSLLSPPPDLTIL</sequence>
<gene>
    <name evidence="12" type="ORF">K2173_020775</name>
</gene>
<dbReference type="Proteomes" id="UP001159364">
    <property type="component" value="Linkage Group LG04"/>
</dbReference>
<dbReference type="PROSITE" id="PS51050">
    <property type="entry name" value="ZF_CW"/>
    <property type="match status" value="1"/>
</dbReference>
<dbReference type="GO" id="GO:0000118">
    <property type="term" value="C:histone deacetylase complex"/>
    <property type="evidence" value="ECO:0007669"/>
    <property type="project" value="UniProtKB-ARBA"/>
</dbReference>
<evidence type="ECO:0000256" key="7">
    <source>
        <dbReference type="ARBA" id="ARBA00023163"/>
    </source>
</evidence>
<keyword evidence="3" id="KW-0863">Zinc-finger</keyword>
<evidence type="ECO:0000256" key="3">
    <source>
        <dbReference type="ARBA" id="ARBA00022771"/>
    </source>
</evidence>
<keyword evidence="6" id="KW-0238">DNA-binding</keyword>
<dbReference type="InterPro" id="IPR011124">
    <property type="entry name" value="Znf_CW"/>
</dbReference>
<accession>A0AAV8TPD9</accession>
<evidence type="ECO:0000259" key="10">
    <source>
        <dbReference type="PROSITE" id="PS50982"/>
    </source>
</evidence>
<evidence type="ECO:0000259" key="11">
    <source>
        <dbReference type="PROSITE" id="PS51050"/>
    </source>
</evidence>
<keyword evidence="5" id="KW-0805">Transcription regulation</keyword>
<dbReference type="PROSITE" id="PS50982">
    <property type="entry name" value="MBD"/>
    <property type="match status" value="1"/>
</dbReference>
<evidence type="ECO:0000256" key="2">
    <source>
        <dbReference type="ARBA" id="ARBA00022723"/>
    </source>
</evidence>
<dbReference type="EMBL" id="JAIWQS010000004">
    <property type="protein sequence ID" value="KAJ8767835.1"/>
    <property type="molecule type" value="Genomic_DNA"/>
</dbReference>
<keyword evidence="4" id="KW-0862">Zinc</keyword>
<comment type="subcellular location">
    <subcellularLocation>
        <location evidence="1">Nucleus</location>
    </subcellularLocation>
</comment>
<dbReference type="GO" id="GO:0003677">
    <property type="term" value="F:DNA binding"/>
    <property type="evidence" value="ECO:0007669"/>
    <property type="project" value="UniProtKB-KW"/>
</dbReference>
<reference evidence="12 13" key="1">
    <citation type="submission" date="2021-09" db="EMBL/GenBank/DDBJ databases">
        <title>Genomic insights and catalytic innovation underlie evolution of tropane alkaloids biosynthesis.</title>
        <authorList>
            <person name="Wang Y.-J."/>
            <person name="Tian T."/>
            <person name="Huang J.-P."/>
            <person name="Huang S.-X."/>
        </authorList>
    </citation>
    <scope>NUCLEOTIDE SEQUENCE [LARGE SCALE GENOMIC DNA]</scope>
    <source>
        <strain evidence="12">KIB-2018</strain>
        <tissue evidence="12">Leaf</tissue>
    </source>
</reference>
<dbReference type="PANTHER" id="PTHR12396:SF0">
    <property type="entry name" value="METHYL-CPG BINDING DOMAIN PROTEIN-LIKE, ISOFORM C"/>
    <property type="match status" value="1"/>
</dbReference>
<dbReference type="FunFam" id="3.30.890.10:FF:000012">
    <property type="entry name" value="Methyl-CpG-binding domain-containing protein 1"/>
    <property type="match status" value="1"/>
</dbReference>
<feature type="domain" description="CW-type" evidence="11">
    <location>
        <begin position="100"/>
        <end position="159"/>
    </location>
</feature>
<evidence type="ECO:0000256" key="8">
    <source>
        <dbReference type="ARBA" id="ARBA00023242"/>
    </source>
</evidence>
<dbReference type="CDD" id="cd01396">
    <property type="entry name" value="MeCP2_MBD"/>
    <property type="match status" value="1"/>
</dbReference>
<evidence type="ECO:0000256" key="6">
    <source>
        <dbReference type="ARBA" id="ARBA00023125"/>
    </source>
</evidence>
<keyword evidence="8" id="KW-0539">Nucleus</keyword>
<name>A0AAV8TPD9_9ROSI</name>
<dbReference type="SMART" id="SM00391">
    <property type="entry name" value="MBD"/>
    <property type="match status" value="1"/>
</dbReference>
<dbReference type="Pfam" id="PF01429">
    <property type="entry name" value="MBD"/>
    <property type="match status" value="1"/>
</dbReference>
<dbReference type="AlphaFoldDB" id="A0AAV8TPD9"/>
<feature type="region of interest" description="Disordered" evidence="9">
    <location>
        <begin position="1"/>
        <end position="25"/>
    </location>
</feature>
<evidence type="ECO:0000256" key="4">
    <source>
        <dbReference type="ARBA" id="ARBA00022833"/>
    </source>
</evidence>
<evidence type="ECO:0000313" key="13">
    <source>
        <dbReference type="Proteomes" id="UP001159364"/>
    </source>
</evidence>
<dbReference type="Pfam" id="PF07496">
    <property type="entry name" value="zf-CW"/>
    <property type="match status" value="1"/>
</dbReference>